<evidence type="ECO:0000256" key="1">
    <source>
        <dbReference type="SAM" id="MobiDB-lite"/>
    </source>
</evidence>
<dbReference type="Proteomes" id="UP000677180">
    <property type="component" value="Chromosome"/>
</dbReference>
<proteinExistence type="predicted"/>
<feature type="transmembrane region" description="Helical" evidence="2">
    <location>
        <begin position="98"/>
        <end position="122"/>
    </location>
</feature>
<evidence type="ECO:0000256" key="2">
    <source>
        <dbReference type="SAM" id="Phobius"/>
    </source>
</evidence>
<sequence length="132" mass="13777">MSEPIIPSPEPQNKQHTAQPGSQGSQPAQAYQSPQGIQPQPQGFQAPPRPFGGPGMNKERVTPAVWVYEIAMGAVQALIGLVLILAGNQLVYFFGGGYGLLGGGGVIGLIIFTLIGFALVVAGSSRPLKLLR</sequence>
<dbReference type="AlphaFoldDB" id="A0AB37HTR3"/>
<feature type="transmembrane region" description="Helical" evidence="2">
    <location>
        <begin position="65"/>
        <end position="86"/>
    </location>
</feature>
<gene>
    <name evidence="3" type="ORF">J5A53_10845</name>
</gene>
<protein>
    <submittedName>
        <fullName evidence="3">Uncharacterized protein</fullName>
    </submittedName>
</protein>
<feature type="compositionally biased region" description="Polar residues" evidence="1">
    <location>
        <begin position="11"/>
        <end position="33"/>
    </location>
</feature>
<reference evidence="3" key="1">
    <citation type="submission" date="2021-03" db="EMBL/GenBank/DDBJ databases">
        <title>Human Oral Microbial Genomes.</title>
        <authorList>
            <person name="Johnston C.D."/>
            <person name="Chen T."/>
            <person name="Dewhirst F.E."/>
        </authorList>
    </citation>
    <scope>NUCLEOTIDE SEQUENCE</scope>
    <source>
        <strain evidence="3">F0714</strain>
    </source>
</reference>
<name>A0AB37HTR3_9ACTN</name>
<feature type="compositionally biased region" description="Pro residues" evidence="1">
    <location>
        <begin position="1"/>
        <end position="10"/>
    </location>
</feature>
<feature type="region of interest" description="Disordered" evidence="1">
    <location>
        <begin position="1"/>
        <end position="57"/>
    </location>
</feature>
<dbReference type="RefSeq" id="WP_123823802.1">
    <property type="nucleotide sequence ID" value="NZ_CP040007.1"/>
</dbReference>
<dbReference type="EMBL" id="CP072385">
    <property type="protein sequence ID" value="QUC10288.1"/>
    <property type="molecule type" value="Genomic_DNA"/>
</dbReference>
<evidence type="ECO:0000313" key="3">
    <source>
        <dbReference type="EMBL" id="QUC10288.1"/>
    </source>
</evidence>
<keyword evidence="2" id="KW-0472">Membrane</keyword>
<feature type="compositionally biased region" description="Low complexity" evidence="1">
    <location>
        <begin position="34"/>
        <end position="46"/>
    </location>
</feature>
<keyword evidence="2" id="KW-0812">Transmembrane</keyword>
<organism evidence="3 4">
    <name type="scientific">Arachnia propionica</name>
    <dbReference type="NCBI Taxonomy" id="1750"/>
    <lineage>
        <taxon>Bacteria</taxon>
        <taxon>Bacillati</taxon>
        <taxon>Actinomycetota</taxon>
        <taxon>Actinomycetes</taxon>
        <taxon>Propionibacteriales</taxon>
        <taxon>Propionibacteriaceae</taxon>
        <taxon>Arachnia</taxon>
    </lineage>
</organism>
<accession>A0AB37HTR3</accession>
<evidence type="ECO:0000313" key="4">
    <source>
        <dbReference type="Proteomes" id="UP000677180"/>
    </source>
</evidence>
<keyword evidence="2" id="KW-1133">Transmembrane helix</keyword>